<evidence type="ECO:0000259" key="2">
    <source>
        <dbReference type="Pfam" id="PF14905"/>
    </source>
</evidence>
<reference evidence="3" key="1">
    <citation type="submission" date="2020-01" db="EMBL/GenBank/DDBJ databases">
        <authorList>
            <person name="Seo Y.L."/>
        </authorList>
    </citation>
    <scope>NUCLEOTIDE SEQUENCE</scope>
    <source>
        <strain evidence="3">R11</strain>
    </source>
</reference>
<feature type="chain" id="PRO_5037006781" evidence="1">
    <location>
        <begin position="21"/>
        <end position="925"/>
    </location>
</feature>
<feature type="domain" description="Outer membrane protein beta-barrel" evidence="2">
    <location>
        <begin position="765"/>
        <end position="912"/>
    </location>
</feature>
<dbReference type="Proteomes" id="UP000638732">
    <property type="component" value="Unassembled WGS sequence"/>
</dbReference>
<dbReference type="InterPro" id="IPR041700">
    <property type="entry name" value="OMP_b-brl_3"/>
</dbReference>
<dbReference type="InterPro" id="IPR013784">
    <property type="entry name" value="Carb-bd-like_fold"/>
</dbReference>
<evidence type="ECO:0000256" key="1">
    <source>
        <dbReference type="SAM" id="SignalP"/>
    </source>
</evidence>
<gene>
    <name evidence="3" type="ORF">GSY63_14460</name>
</gene>
<name>A0A966DUM1_9SPHI</name>
<dbReference type="AlphaFoldDB" id="A0A966DUM1"/>
<dbReference type="GO" id="GO:0030246">
    <property type="term" value="F:carbohydrate binding"/>
    <property type="evidence" value="ECO:0007669"/>
    <property type="project" value="InterPro"/>
</dbReference>
<sequence>MKITLPTLILCCLFSIVTRAQSQYAIKGSVTDTASKLKLTHTSVVVLNAKDSTLKAFTRAAPDGSFAINGLSKGKFILLLTYPGYADYAENFALDSVKKEYNFGGVNLLLKSKLLADVIIKGKKAAIKIKGDTTEFNASSFEIQPNSKVEDLLKQLPGITVDKDGKITAQGQTVTKVLVDGEEFFGDDPTLVTKNVRADMVDKVQLYDKKSDQAAFTGIDDGQKTKTLNIKLKEDKKNGMFGKANAGVGTDGYYEGQLLYNVFKAKMKFSAYGTVSNTSKTGLSWQDSQKLGTNNNVEAFDGGFYITNDDFNSGGYNGEGIPKTQSGGLHYDNKWNSDKEIINTNYKFSNMDIEGTKNVQTQNSLPTGIINTNSNEKFGNNTWRQKLDAAYTIKLDTSSNLKFTIDGTTKHIDNKSDFDATSFRGNNVLLNNQTRSLTNAGDQQLLNASAFYTRKFKKVGRTISVNLSEAYSNSDTHGLLNSEIDYYNTLGLPDSTQTINQFKKNEITSSVFTSNITYTEPLSKTFSVIVNYGIGVNNSNADRRSYNQNGAGLYTDLDSTLSNHYKLDQTINQGGAIFNYKKKKTTFNFGTKVAAVNFKQLNEYTGINFKRNFVNWLPQALFQYKISQQSGIYLNYNGRTTQPTIDQINPLVVNTDPLNITLGNPLLKPSFRHSLNASYNSYKVLSDQYIYIGGQYSLTTNAIVNNTVTDSAGKTTYQAINLRNKRPANYYFYGNYGRNLFAGINGGINININGNDSYNYVNNVLNESKSQTYGVSLNLRKYKEKKYSFYASAGPNYTISKTSLQSQINNNGRGFTSYGQVQLFLPFKFQVSSDVNYGFRAKTQTFSDNYYRTLLKASIAKTFLKQDNLKISIDGNDLLNQNTGFNRSAFGNQITQTTYTTIKRYFMFSITYDFNKMGGGAPQKK</sequence>
<dbReference type="SUPFAM" id="SSF49452">
    <property type="entry name" value="Starch-binding domain-like"/>
    <property type="match status" value="1"/>
</dbReference>
<keyword evidence="4" id="KW-1185">Reference proteome</keyword>
<evidence type="ECO:0000313" key="4">
    <source>
        <dbReference type="Proteomes" id="UP000638732"/>
    </source>
</evidence>
<feature type="domain" description="Outer membrane protein beta-barrel" evidence="2">
    <location>
        <begin position="454"/>
        <end position="762"/>
    </location>
</feature>
<dbReference type="RefSeq" id="WP_166586537.1">
    <property type="nucleotide sequence ID" value="NZ_WWEO01000043.1"/>
</dbReference>
<proteinExistence type="predicted"/>
<keyword evidence="1" id="KW-0732">Signal</keyword>
<dbReference type="Pfam" id="PF14905">
    <property type="entry name" value="OMP_b-brl_3"/>
    <property type="match status" value="2"/>
</dbReference>
<dbReference type="SUPFAM" id="SSF56935">
    <property type="entry name" value="Porins"/>
    <property type="match status" value="1"/>
</dbReference>
<comment type="caution">
    <text evidence="3">The sequence shown here is derived from an EMBL/GenBank/DDBJ whole genome shotgun (WGS) entry which is preliminary data.</text>
</comment>
<reference evidence="3" key="2">
    <citation type="submission" date="2020-10" db="EMBL/GenBank/DDBJ databases">
        <title>Mucilaginibacter sp. nov., isolated from soil.</title>
        <authorList>
            <person name="Jeon C.O."/>
        </authorList>
    </citation>
    <scope>NUCLEOTIDE SEQUENCE</scope>
    <source>
        <strain evidence="3">R11</strain>
    </source>
</reference>
<organism evidence="3 4">
    <name type="scientific">Mucilaginibacter agri</name>
    <dbReference type="NCBI Taxonomy" id="2695265"/>
    <lineage>
        <taxon>Bacteria</taxon>
        <taxon>Pseudomonadati</taxon>
        <taxon>Bacteroidota</taxon>
        <taxon>Sphingobacteriia</taxon>
        <taxon>Sphingobacteriales</taxon>
        <taxon>Sphingobacteriaceae</taxon>
        <taxon>Mucilaginibacter</taxon>
    </lineage>
</organism>
<dbReference type="EMBL" id="WWEO01000043">
    <property type="protein sequence ID" value="NCD70567.1"/>
    <property type="molecule type" value="Genomic_DNA"/>
</dbReference>
<protein>
    <submittedName>
        <fullName evidence="3">Outer membrane beta-barrel protein</fullName>
    </submittedName>
</protein>
<evidence type="ECO:0000313" key="3">
    <source>
        <dbReference type="EMBL" id="NCD70567.1"/>
    </source>
</evidence>
<accession>A0A966DUM1</accession>
<feature type="signal peptide" evidence="1">
    <location>
        <begin position="1"/>
        <end position="20"/>
    </location>
</feature>